<accession>A0A4R1RFZ2</accession>
<evidence type="ECO:0000313" key="2">
    <source>
        <dbReference type="Proteomes" id="UP000295455"/>
    </source>
</evidence>
<dbReference type="PANTHER" id="PTHR34822:SF1">
    <property type="entry name" value="GRPB FAMILY PROTEIN"/>
    <property type="match status" value="1"/>
</dbReference>
<dbReference type="InterPro" id="IPR007344">
    <property type="entry name" value="GrpB/CoaE"/>
</dbReference>
<dbReference type="OrthoDB" id="9799092at2"/>
<dbReference type="EMBL" id="SLUP01000006">
    <property type="protein sequence ID" value="TCL64871.1"/>
    <property type="molecule type" value="Genomic_DNA"/>
</dbReference>
<dbReference type="AlphaFoldDB" id="A0A4R1RFZ2"/>
<dbReference type="Proteomes" id="UP000295455">
    <property type="component" value="Unassembled WGS sequence"/>
</dbReference>
<comment type="caution">
    <text evidence="1">The sequence shown here is derived from an EMBL/GenBank/DDBJ whole genome shotgun (WGS) entry which is preliminary data.</text>
</comment>
<dbReference type="Pfam" id="PF04229">
    <property type="entry name" value="GrpB"/>
    <property type="match status" value="1"/>
</dbReference>
<protein>
    <submittedName>
        <fullName evidence="1">GrpB-like predicted nucleotidyltransferase (UPF0157 family)</fullName>
    </submittedName>
</protein>
<dbReference type="RefSeq" id="WP_132218153.1">
    <property type="nucleotide sequence ID" value="NZ_OX156936.1"/>
</dbReference>
<gene>
    <name evidence="1" type="ORF">EV196_10659</name>
</gene>
<evidence type="ECO:0000313" key="1">
    <source>
        <dbReference type="EMBL" id="TCL64871.1"/>
    </source>
</evidence>
<name>A0A4R1RFZ2_9FLAO</name>
<dbReference type="Gene3D" id="3.30.460.10">
    <property type="entry name" value="Beta Polymerase, domain 2"/>
    <property type="match status" value="1"/>
</dbReference>
<proteinExistence type="predicted"/>
<dbReference type="SUPFAM" id="SSF81301">
    <property type="entry name" value="Nucleotidyltransferase"/>
    <property type="match status" value="1"/>
</dbReference>
<reference evidence="1 2" key="1">
    <citation type="submission" date="2019-03" db="EMBL/GenBank/DDBJ databases">
        <title>Genomic Encyclopedia of Type Strains, Phase IV (KMG-IV): sequencing the most valuable type-strain genomes for metagenomic binning, comparative biology and taxonomic classification.</title>
        <authorList>
            <person name="Goeker M."/>
        </authorList>
    </citation>
    <scope>NUCLEOTIDE SEQUENCE [LARGE SCALE GENOMIC DNA]</scope>
    <source>
        <strain evidence="1 2">DSM 18792</strain>
    </source>
</reference>
<organism evidence="1 2">
    <name type="scientific">Mariniflexile fucanivorans</name>
    <dbReference type="NCBI Taxonomy" id="264023"/>
    <lineage>
        <taxon>Bacteria</taxon>
        <taxon>Pseudomonadati</taxon>
        <taxon>Bacteroidota</taxon>
        <taxon>Flavobacteriia</taxon>
        <taxon>Flavobacteriales</taxon>
        <taxon>Flavobacteriaceae</taxon>
        <taxon>Mariniflexile</taxon>
    </lineage>
</organism>
<dbReference type="InterPro" id="IPR043519">
    <property type="entry name" value="NT_sf"/>
</dbReference>
<keyword evidence="2" id="KW-1185">Reference proteome</keyword>
<sequence length="200" mass="23528">MKKSLYELTKEDWNTLFPIELVDHNPQWKHAYETEKERIIKKVGKQIILRVEHFGSSSIATIKSKPYIDLMIEIPKDMLFDENLIATFTELGYSHFKVPARDNIEEYSTFGKGYNIDGKKEQIFHIHMCPKDNVMWQQIDFRDYLIANNKRAKQYEDLKLELASKYKNDRGAYVLGKTDFVNETLDIISKKASTLQKNVQ</sequence>
<dbReference type="GO" id="GO:0016740">
    <property type="term" value="F:transferase activity"/>
    <property type="evidence" value="ECO:0007669"/>
    <property type="project" value="UniProtKB-KW"/>
</dbReference>
<dbReference type="PANTHER" id="PTHR34822">
    <property type="entry name" value="GRPB DOMAIN PROTEIN (AFU_ORTHOLOGUE AFUA_1G01530)"/>
    <property type="match status" value="1"/>
</dbReference>
<keyword evidence="1" id="KW-0808">Transferase</keyword>